<evidence type="ECO:0000256" key="2">
    <source>
        <dbReference type="SAM" id="Phobius"/>
    </source>
</evidence>
<protein>
    <submittedName>
        <fullName evidence="3">Uncharacterized protein</fullName>
    </submittedName>
</protein>
<feature type="coiled-coil region" evidence="1">
    <location>
        <begin position="29"/>
        <end position="56"/>
    </location>
</feature>
<dbReference type="Proteomes" id="UP000516148">
    <property type="component" value="Chromosome"/>
</dbReference>
<dbReference type="RefSeq" id="WP_187762811.1">
    <property type="nucleotide sequence ID" value="NZ_CP061038.1"/>
</dbReference>
<accession>A0A7H0LLG4</accession>
<keyword evidence="2" id="KW-1133">Transmembrane helix</keyword>
<evidence type="ECO:0000313" key="4">
    <source>
        <dbReference type="Proteomes" id="UP000516148"/>
    </source>
</evidence>
<reference evidence="3 4" key="1">
    <citation type="submission" date="2020-09" db="EMBL/GenBank/DDBJ databases">
        <title>Sphingomonas sp., a new species isolated from pork steak.</title>
        <authorList>
            <person name="Heidler von Heilborn D."/>
        </authorList>
    </citation>
    <scope>NUCLEOTIDE SEQUENCE [LARGE SCALE GENOMIC DNA]</scope>
    <source>
        <strain evidence="4">S8-3T</strain>
    </source>
</reference>
<keyword evidence="4" id="KW-1185">Reference proteome</keyword>
<keyword evidence="2" id="KW-0812">Transmembrane</keyword>
<name>A0A7H0LLG4_9SPHN</name>
<sequence length="206" mass="22051">MLAVAWKGLGWFLGSVAVTLGFLLVPLQVAAERKKLDRTVSEITQAQRDIRALETEFETRANIAQLEKWNGDTLRLGAPVSIQFMPNEAALAQVDFTRPAAGEVQVQVQMASIVPSRGETITPAVLTSEAVAAVHNVNAVATKPVAANAVAMASATPRLSNAVAEVRTAPVKRSRPQTVAMLDRQLLSDSMLGDLASAASREQRLR</sequence>
<keyword evidence="2" id="KW-0472">Membrane</keyword>
<dbReference type="AlphaFoldDB" id="A0A7H0LLG4"/>
<dbReference type="KEGG" id="spap:H3Z74_04690"/>
<feature type="transmembrane region" description="Helical" evidence="2">
    <location>
        <begin position="12"/>
        <end position="31"/>
    </location>
</feature>
<keyword evidence="1" id="KW-0175">Coiled coil</keyword>
<dbReference type="EMBL" id="CP061038">
    <property type="protein sequence ID" value="QNQ10517.1"/>
    <property type="molecule type" value="Genomic_DNA"/>
</dbReference>
<organism evidence="3 4">
    <name type="scientific">Sphingomonas alpina</name>
    <dbReference type="NCBI Taxonomy" id="653931"/>
    <lineage>
        <taxon>Bacteria</taxon>
        <taxon>Pseudomonadati</taxon>
        <taxon>Pseudomonadota</taxon>
        <taxon>Alphaproteobacteria</taxon>
        <taxon>Sphingomonadales</taxon>
        <taxon>Sphingomonadaceae</taxon>
        <taxon>Sphingomonas</taxon>
    </lineage>
</organism>
<evidence type="ECO:0000256" key="1">
    <source>
        <dbReference type="SAM" id="Coils"/>
    </source>
</evidence>
<gene>
    <name evidence="3" type="ORF">H3Z74_04690</name>
</gene>
<proteinExistence type="predicted"/>
<evidence type="ECO:0000313" key="3">
    <source>
        <dbReference type="EMBL" id="QNQ10517.1"/>
    </source>
</evidence>